<evidence type="ECO:0000313" key="3">
    <source>
        <dbReference type="Proteomes" id="UP000316030"/>
    </source>
</evidence>
<evidence type="ECO:0000259" key="1">
    <source>
        <dbReference type="Pfam" id="PF01575"/>
    </source>
</evidence>
<sequence>MGSLTDTPAPADRTSTVALEISAEVIGKYAVITNDFNPIHVDPAFAATTPMKGVIAHGTMSLALIWQMLRREFGAARCASATLDIRFTKPVRIGDRLTARHDPQDGVGFAVWVENQDGDPVIKGSAKL</sequence>
<proteinExistence type="predicted"/>
<reference evidence="2 3" key="1">
    <citation type="submission" date="2017-05" db="EMBL/GenBank/DDBJ databases">
        <authorList>
            <person name="Varghese N."/>
            <person name="Submissions S."/>
        </authorList>
    </citation>
    <scope>NUCLEOTIDE SEQUENCE [LARGE SCALE GENOMIC DNA]</scope>
    <source>
        <strain evidence="2 3">DSM 29506</strain>
    </source>
</reference>
<dbReference type="CDD" id="cd03441">
    <property type="entry name" value="R_hydratase_like"/>
    <property type="match status" value="1"/>
</dbReference>
<dbReference type="SUPFAM" id="SSF54637">
    <property type="entry name" value="Thioesterase/thiol ester dehydrase-isomerase"/>
    <property type="match status" value="1"/>
</dbReference>
<dbReference type="Pfam" id="PF01575">
    <property type="entry name" value="MaoC_dehydratas"/>
    <property type="match status" value="1"/>
</dbReference>
<dbReference type="Proteomes" id="UP000316030">
    <property type="component" value="Unassembled WGS sequence"/>
</dbReference>
<dbReference type="PANTHER" id="PTHR43841:SF1">
    <property type="entry name" value="3-HYDROXYACYL-THIOESTER DEHYDRATASE X"/>
    <property type="match status" value="1"/>
</dbReference>
<feature type="domain" description="MaoC-like" evidence="1">
    <location>
        <begin position="17"/>
        <end position="101"/>
    </location>
</feature>
<protein>
    <submittedName>
        <fullName evidence="2">Acyl dehydratase</fullName>
    </submittedName>
</protein>
<organism evidence="2 3">
    <name type="scientific">Thalassovita litoralis</name>
    <dbReference type="NCBI Taxonomy" id="1010611"/>
    <lineage>
        <taxon>Bacteria</taxon>
        <taxon>Pseudomonadati</taxon>
        <taxon>Pseudomonadota</taxon>
        <taxon>Alphaproteobacteria</taxon>
        <taxon>Rhodobacterales</taxon>
        <taxon>Roseobacteraceae</taxon>
        <taxon>Thalassovita</taxon>
    </lineage>
</organism>
<dbReference type="EMBL" id="FXTO01000003">
    <property type="protein sequence ID" value="SMO48596.1"/>
    <property type="molecule type" value="Genomic_DNA"/>
</dbReference>
<dbReference type="InterPro" id="IPR002539">
    <property type="entry name" value="MaoC-like_dom"/>
</dbReference>
<dbReference type="InterPro" id="IPR029069">
    <property type="entry name" value="HotDog_dom_sf"/>
</dbReference>
<dbReference type="AlphaFoldDB" id="A0A521BN98"/>
<dbReference type="PANTHER" id="PTHR43841">
    <property type="entry name" value="3-HYDROXYACYL-THIOESTER DEHYDRATASE HTDX-RELATED"/>
    <property type="match status" value="1"/>
</dbReference>
<dbReference type="OrthoDB" id="9796589at2"/>
<name>A0A521BN98_9RHOB</name>
<accession>A0A521BN98</accession>
<keyword evidence="3" id="KW-1185">Reference proteome</keyword>
<dbReference type="Gene3D" id="3.10.129.10">
    <property type="entry name" value="Hotdog Thioesterase"/>
    <property type="match status" value="1"/>
</dbReference>
<evidence type="ECO:0000313" key="2">
    <source>
        <dbReference type="EMBL" id="SMO48596.1"/>
    </source>
</evidence>
<gene>
    <name evidence="2" type="ORF">SAMN06265173_103196</name>
</gene>
<dbReference type="RefSeq" id="WP_142492230.1">
    <property type="nucleotide sequence ID" value="NZ_FXTO01000003.1"/>
</dbReference>